<dbReference type="InterPro" id="IPR057326">
    <property type="entry name" value="KR_dom"/>
</dbReference>
<dbReference type="SMART" id="SM00822">
    <property type="entry name" value="PKS_KR"/>
    <property type="match status" value="1"/>
</dbReference>
<evidence type="ECO:0000313" key="5">
    <source>
        <dbReference type="Proteomes" id="UP001501285"/>
    </source>
</evidence>
<feature type="domain" description="Ketoreductase" evidence="3">
    <location>
        <begin position="7"/>
        <end position="190"/>
    </location>
</feature>
<protein>
    <submittedName>
        <fullName evidence="4">Glucose 1-dehydrogenase</fullName>
    </submittedName>
</protein>
<evidence type="ECO:0000256" key="2">
    <source>
        <dbReference type="ARBA" id="ARBA00023002"/>
    </source>
</evidence>
<reference evidence="5" key="1">
    <citation type="journal article" date="2019" name="Int. J. Syst. Evol. Microbiol.">
        <title>The Global Catalogue of Microorganisms (GCM) 10K type strain sequencing project: providing services to taxonomists for standard genome sequencing and annotation.</title>
        <authorList>
            <consortium name="The Broad Institute Genomics Platform"/>
            <consortium name="The Broad Institute Genome Sequencing Center for Infectious Disease"/>
            <person name="Wu L."/>
            <person name="Ma J."/>
        </authorList>
    </citation>
    <scope>NUCLEOTIDE SEQUENCE [LARGE SCALE GENOMIC DNA]</scope>
    <source>
        <strain evidence="5">JCM 14283</strain>
    </source>
</reference>
<dbReference type="PANTHER" id="PTHR42760:SF133">
    <property type="entry name" value="3-OXOACYL-[ACYL-CARRIER-PROTEIN] REDUCTASE"/>
    <property type="match status" value="1"/>
</dbReference>
<evidence type="ECO:0000259" key="3">
    <source>
        <dbReference type="SMART" id="SM00822"/>
    </source>
</evidence>
<dbReference type="InterPro" id="IPR036291">
    <property type="entry name" value="NAD(P)-bd_dom_sf"/>
</dbReference>
<dbReference type="PRINTS" id="PR00080">
    <property type="entry name" value="SDRFAMILY"/>
</dbReference>
<sequence length="249" mass="25919">MERLEGRVALVTGAASGIGRATAQRLAEEGAAVLLTDVNELGAETTEVLRATGARVDFVRHDVAIESDWEAAVAKAVEEFGRLDILVNNAGLGDLAAIEETTLADWERTISIDQTGVFLGMRAAAPHLKASGHGAVVNISSIFGTSGGFGGSPAYHAAKGAVRTLTKNVALHWAADGVRVNSVHPGFIDTPILEQAKGTPIEKAMTDLTPMGRLGRPEEVAAGVAYLVSDDASFVTGAELYIDGGFIAR</sequence>
<keyword evidence="2" id="KW-0560">Oxidoreductase</keyword>
<dbReference type="PANTHER" id="PTHR42760">
    <property type="entry name" value="SHORT-CHAIN DEHYDROGENASES/REDUCTASES FAMILY MEMBER"/>
    <property type="match status" value="1"/>
</dbReference>
<comment type="caution">
    <text evidence="4">The sequence shown here is derived from an EMBL/GenBank/DDBJ whole genome shotgun (WGS) entry which is preliminary data.</text>
</comment>
<evidence type="ECO:0000313" key="4">
    <source>
        <dbReference type="EMBL" id="GAA2041018.1"/>
    </source>
</evidence>
<dbReference type="SUPFAM" id="SSF51735">
    <property type="entry name" value="NAD(P)-binding Rossmann-fold domains"/>
    <property type="match status" value="1"/>
</dbReference>
<dbReference type="PRINTS" id="PR00081">
    <property type="entry name" value="GDHRDH"/>
</dbReference>
<dbReference type="InterPro" id="IPR002347">
    <property type="entry name" value="SDR_fam"/>
</dbReference>
<dbReference type="Pfam" id="PF13561">
    <property type="entry name" value="adh_short_C2"/>
    <property type="match status" value="1"/>
</dbReference>
<dbReference type="EMBL" id="BAAANB010000028">
    <property type="protein sequence ID" value="GAA2041018.1"/>
    <property type="molecule type" value="Genomic_DNA"/>
</dbReference>
<keyword evidence="5" id="KW-1185">Reference proteome</keyword>
<accession>A0ABP5G6I6</accession>
<dbReference type="Proteomes" id="UP001501285">
    <property type="component" value="Unassembled WGS sequence"/>
</dbReference>
<evidence type="ECO:0000256" key="1">
    <source>
        <dbReference type="ARBA" id="ARBA00006484"/>
    </source>
</evidence>
<gene>
    <name evidence="4" type="ORF">GCM10009740_37180</name>
</gene>
<dbReference type="Gene3D" id="3.40.50.720">
    <property type="entry name" value="NAD(P)-binding Rossmann-like Domain"/>
    <property type="match status" value="1"/>
</dbReference>
<dbReference type="RefSeq" id="WP_343994254.1">
    <property type="nucleotide sequence ID" value="NZ_BAAANB010000028.1"/>
</dbReference>
<dbReference type="NCBIfam" id="NF005559">
    <property type="entry name" value="PRK07231.1"/>
    <property type="match status" value="1"/>
</dbReference>
<organism evidence="4 5">
    <name type="scientific">Terrabacter terrae</name>
    <dbReference type="NCBI Taxonomy" id="318434"/>
    <lineage>
        <taxon>Bacteria</taxon>
        <taxon>Bacillati</taxon>
        <taxon>Actinomycetota</taxon>
        <taxon>Actinomycetes</taxon>
        <taxon>Micrococcales</taxon>
        <taxon>Intrasporangiaceae</taxon>
        <taxon>Terrabacter</taxon>
    </lineage>
</organism>
<comment type="similarity">
    <text evidence="1">Belongs to the short-chain dehydrogenases/reductases (SDR) family.</text>
</comment>
<name>A0ABP5G6I6_9MICO</name>
<proteinExistence type="inferred from homology"/>